<keyword evidence="6" id="KW-1003">Cell membrane</keyword>
<keyword evidence="6" id="KW-0813">Transport</keyword>
<dbReference type="Pfam" id="PF21082">
    <property type="entry name" value="MS_channel_3rd"/>
    <property type="match status" value="1"/>
</dbReference>
<comment type="function">
    <text evidence="6">Mechanosensitive channel that participates in the regulation of osmotic pressure changes within the cell, opening in response to stretch forces in the membrane lipid bilayer, without the need for other proteins. Contributes to normal resistance to hypoosmotic shock. Forms an ion channel of 1.0 nanosiemens conductance with a slight preference for anions.</text>
</comment>
<protein>
    <recommendedName>
        <fullName evidence="6">Small-conductance mechanosensitive channel</fullName>
    </recommendedName>
</protein>
<comment type="similarity">
    <text evidence="2 6">Belongs to the MscS (TC 1.A.23) family.</text>
</comment>
<accession>A0AAE3LRV6</accession>
<dbReference type="EMBL" id="JAOYFC010000002">
    <property type="protein sequence ID" value="MCV6824864.1"/>
    <property type="molecule type" value="Genomic_DNA"/>
</dbReference>
<sequence length="275" mass="30693">MNTDSEALMNLFNEFSVWTFVQIAMIVLVSLASTLILRFLIPRIAEMLPARFRLIALNILPLARVTIFVFAVGLIVPLIFNVTLKNFVLVLGTLGVALGFAVKDWATSAVAGFVAIFERPYRSGDWVRIDQDYGEVIELGTRSIKLRTANDDVVTIPHSRIWDENIINANNGKNTLLCVASFMIAADKPADNIIELLRDIAFTSPYLDWEKPVSVILQNAPHATTVQLKAYPFEMRDQFDFITDLTQRGRDALLAEGIEIVMTPEFTPAMVQSTG</sequence>
<dbReference type="Proteomes" id="UP001208041">
    <property type="component" value="Unassembled WGS sequence"/>
</dbReference>
<dbReference type="GO" id="GO:0012505">
    <property type="term" value="C:endomembrane system"/>
    <property type="evidence" value="ECO:0007669"/>
    <property type="project" value="UniProtKB-SubCell"/>
</dbReference>
<dbReference type="GO" id="GO:0005886">
    <property type="term" value="C:plasma membrane"/>
    <property type="evidence" value="ECO:0007669"/>
    <property type="project" value="UniProtKB-SubCell"/>
</dbReference>
<comment type="caution">
    <text evidence="6">Lacks conserved residue(s) required for the propagation of feature annotation.</text>
</comment>
<dbReference type="InterPro" id="IPR010920">
    <property type="entry name" value="LSM_dom_sf"/>
</dbReference>
<comment type="caution">
    <text evidence="9">The sequence shown here is derived from an EMBL/GenBank/DDBJ whole genome shotgun (WGS) entry which is preliminary data.</text>
</comment>
<evidence type="ECO:0000259" key="7">
    <source>
        <dbReference type="Pfam" id="PF00924"/>
    </source>
</evidence>
<evidence type="ECO:0000256" key="5">
    <source>
        <dbReference type="ARBA" id="ARBA00023136"/>
    </source>
</evidence>
<evidence type="ECO:0000313" key="10">
    <source>
        <dbReference type="Proteomes" id="UP001208041"/>
    </source>
</evidence>
<gene>
    <name evidence="9" type="ORF">OH136_09880</name>
</gene>
<dbReference type="InterPro" id="IPR006685">
    <property type="entry name" value="MscS_channel_2nd"/>
</dbReference>
<organism evidence="9 10">
    <name type="scientific">Halocynthiibacter halioticoli</name>
    <dbReference type="NCBI Taxonomy" id="2986804"/>
    <lineage>
        <taxon>Bacteria</taxon>
        <taxon>Pseudomonadati</taxon>
        <taxon>Pseudomonadota</taxon>
        <taxon>Alphaproteobacteria</taxon>
        <taxon>Rhodobacterales</taxon>
        <taxon>Paracoccaceae</taxon>
        <taxon>Halocynthiibacter</taxon>
    </lineage>
</organism>
<evidence type="ECO:0000313" key="9">
    <source>
        <dbReference type="EMBL" id="MCV6824864.1"/>
    </source>
</evidence>
<proteinExistence type="inferred from homology"/>
<keyword evidence="6" id="KW-0407">Ion channel</keyword>
<keyword evidence="6" id="KW-0997">Cell inner membrane</keyword>
<dbReference type="Pfam" id="PF00924">
    <property type="entry name" value="MS_channel_2nd"/>
    <property type="match status" value="1"/>
</dbReference>
<evidence type="ECO:0000256" key="4">
    <source>
        <dbReference type="ARBA" id="ARBA00022989"/>
    </source>
</evidence>
<name>A0AAE3LRV6_9RHOB</name>
<evidence type="ECO:0000259" key="8">
    <source>
        <dbReference type="Pfam" id="PF21082"/>
    </source>
</evidence>
<dbReference type="InterPro" id="IPR023408">
    <property type="entry name" value="MscS_beta-dom_sf"/>
</dbReference>
<keyword evidence="4 6" id="KW-1133">Transmembrane helix</keyword>
<dbReference type="InterPro" id="IPR049278">
    <property type="entry name" value="MS_channel_C"/>
</dbReference>
<feature type="domain" description="Mechanosensitive ion channel MscS C-terminal" evidence="8">
    <location>
        <begin position="180"/>
        <end position="260"/>
    </location>
</feature>
<keyword evidence="6" id="KW-0406">Ion transport</keyword>
<dbReference type="RefSeq" id="WP_263953713.1">
    <property type="nucleotide sequence ID" value="NZ_JAOYFC010000002.1"/>
</dbReference>
<dbReference type="Gene3D" id="1.10.287.1260">
    <property type="match status" value="1"/>
</dbReference>
<keyword evidence="5 6" id="KW-0472">Membrane</keyword>
<feature type="transmembrane region" description="Helical" evidence="6">
    <location>
        <begin position="20"/>
        <end position="41"/>
    </location>
</feature>
<feature type="transmembrane region" description="Helical" evidence="6">
    <location>
        <begin position="62"/>
        <end position="80"/>
    </location>
</feature>
<feature type="transmembrane region" description="Helical" evidence="6">
    <location>
        <begin position="86"/>
        <end position="117"/>
    </location>
</feature>
<reference evidence="9" key="1">
    <citation type="submission" date="2022-10" db="EMBL/GenBank/DDBJ databases">
        <authorList>
            <person name="Yue Y."/>
        </authorList>
    </citation>
    <scope>NUCLEOTIDE SEQUENCE</scope>
    <source>
        <strain evidence="9">Z654</strain>
    </source>
</reference>
<dbReference type="InterPro" id="IPR045275">
    <property type="entry name" value="MscS_archaea/bacteria_type"/>
</dbReference>
<dbReference type="AlphaFoldDB" id="A0AAE3LRV6"/>
<dbReference type="GO" id="GO:0008381">
    <property type="term" value="F:mechanosensitive monoatomic ion channel activity"/>
    <property type="evidence" value="ECO:0007669"/>
    <property type="project" value="InterPro"/>
</dbReference>
<evidence type="ECO:0000256" key="6">
    <source>
        <dbReference type="RuleBase" id="RU369025"/>
    </source>
</evidence>
<evidence type="ECO:0000256" key="3">
    <source>
        <dbReference type="ARBA" id="ARBA00022692"/>
    </source>
</evidence>
<comment type="subunit">
    <text evidence="6">Homoheptamer.</text>
</comment>
<evidence type="ECO:0000256" key="2">
    <source>
        <dbReference type="ARBA" id="ARBA00008017"/>
    </source>
</evidence>
<dbReference type="Gene3D" id="2.30.30.60">
    <property type="match status" value="1"/>
</dbReference>
<evidence type="ECO:0000256" key="1">
    <source>
        <dbReference type="ARBA" id="ARBA00004127"/>
    </source>
</evidence>
<comment type="subcellular location">
    <subcellularLocation>
        <location evidence="6">Cell inner membrane</location>
        <topology evidence="6">Multi-pass membrane protein</topology>
    </subcellularLocation>
    <subcellularLocation>
        <location evidence="1">Endomembrane system</location>
        <topology evidence="1">Multi-pass membrane protein</topology>
    </subcellularLocation>
</comment>
<feature type="domain" description="Mechanosensitive ion channel MscS" evidence="7">
    <location>
        <begin position="108"/>
        <end position="170"/>
    </location>
</feature>
<dbReference type="PANTHER" id="PTHR30221:SF1">
    <property type="entry name" value="SMALL-CONDUCTANCE MECHANOSENSITIVE CHANNEL"/>
    <property type="match status" value="1"/>
</dbReference>
<keyword evidence="3 6" id="KW-0812">Transmembrane</keyword>
<dbReference type="PANTHER" id="PTHR30221">
    <property type="entry name" value="SMALL-CONDUCTANCE MECHANOSENSITIVE CHANNEL"/>
    <property type="match status" value="1"/>
</dbReference>
<keyword evidence="10" id="KW-1185">Reference proteome</keyword>
<dbReference type="SUPFAM" id="SSF50182">
    <property type="entry name" value="Sm-like ribonucleoproteins"/>
    <property type="match status" value="1"/>
</dbReference>